<accession>A0AAE3CIR0</accession>
<dbReference type="Proteomes" id="UP001197378">
    <property type="component" value="Unassembled WGS sequence"/>
</dbReference>
<proteinExistence type="predicted"/>
<organism evidence="1 2">
    <name type="scientific">Igneacidithiobacillus copahuensis</name>
    <dbReference type="NCBI Taxonomy" id="2724909"/>
    <lineage>
        <taxon>Bacteria</taxon>
        <taxon>Pseudomonadati</taxon>
        <taxon>Pseudomonadota</taxon>
        <taxon>Acidithiobacillia</taxon>
        <taxon>Acidithiobacillales</taxon>
        <taxon>Acidithiobacillaceae</taxon>
        <taxon>Igneacidithiobacillus</taxon>
    </lineage>
</organism>
<dbReference type="Gene3D" id="3.40.50.720">
    <property type="entry name" value="NAD(P)-binding Rossmann-like Domain"/>
    <property type="match status" value="1"/>
</dbReference>
<dbReference type="InterPro" id="IPR036291">
    <property type="entry name" value="NAD(P)-bd_dom_sf"/>
</dbReference>
<keyword evidence="2" id="KW-1185">Reference proteome</keyword>
<name>A0AAE3CIR0_9PROT</name>
<dbReference type="AlphaFoldDB" id="A0AAE3CIR0"/>
<feature type="non-terminal residue" evidence="1">
    <location>
        <position position="1"/>
    </location>
</feature>
<evidence type="ECO:0000313" key="1">
    <source>
        <dbReference type="EMBL" id="MBU2786949.1"/>
    </source>
</evidence>
<dbReference type="SUPFAM" id="SSF51735">
    <property type="entry name" value="NAD(P)-binding Rossmann-fold domains"/>
    <property type="match status" value="1"/>
</dbReference>
<gene>
    <name evidence="1" type="ORF">HFQ13_01745</name>
</gene>
<comment type="caution">
    <text evidence="1">The sequence shown here is derived from an EMBL/GenBank/DDBJ whole genome shotgun (WGS) entry which is preliminary data.</text>
</comment>
<evidence type="ECO:0000313" key="2">
    <source>
        <dbReference type="Proteomes" id="UP001197378"/>
    </source>
</evidence>
<dbReference type="Gene3D" id="3.90.25.10">
    <property type="entry name" value="UDP-galactose 4-epimerase, domain 1"/>
    <property type="match status" value="1"/>
</dbReference>
<protein>
    <submittedName>
        <fullName evidence="1">Epimerase</fullName>
    </submittedName>
</protein>
<reference evidence="1" key="1">
    <citation type="journal article" date="2021" name="ISME J.">
        <title>Genomic evolution of the class Acidithiobacillia: deep-branching Proteobacteria living in extreme acidic conditions.</title>
        <authorList>
            <person name="Moya-Beltran A."/>
            <person name="Beard S."/>
            <person name="Rojas-Villalobos C."/>
            <person name="Issotta F."/>
            <person name="Gallardo Y."/>
            <person name="Ulloa R."/>
            <person name="Giaveno A."/>
            <person name="Degli Esposti M."/>
            <person name="Johnson D.B."/>
            <person name="Quatrini R."/>
        </authorList>
    </citation>
    <scope>NUCLEOTIDE SEQUENCE</scope>
    <source>
        <strain evidence="1">VAN18-1</strain>
    </source>
</reference>
<dbReference type="EMBL" id="JAAXYO010000029">
    <property type="protein sequence ID" value="MBU2786949.1"/>
    <property type="molecule type" value="Genomic_DNA"/>
</dbReference>
<sequence>LLLDVVGGEGETYNVCSGRAYSLRNILQMVEEIREHLMEVRINPSFVRANEMPRLLGSNALLRKHTGLVPQIPLRDTLRWMLQINATSGVNN</sequence>